<dbReference type="InterPro" id="IPR044066">
    <property type="entry name" value="TRIAD_supradom"/>
</dbReference>
<protein>
    <recommendedName>
        <fullName evidence="2">RBR-type E3 ubiquitin transferase</fullName>
        <ecNumber evidence="2">2.3.2.31</ecNumber>
    </recommendedName>
</protein>
<evidence type="ECO:0000256" key="3">
    <source>
        <dbReference type="ARBA" id="ARBA00022679"/>
    </source>
</evidence>
<evidence type="ECO:0000256" key="1">
    <source>
        <dbReference type="ARBA" id="ARBA00001798"/>
    </source>
</evidence>
<dbReference type="PROSITE" id="PS51873">
    <property type="entry name" value="TRIAD"/>
    <property type="match status" value="1"/>
</dbReference>
<dbReference type="GO" id="GO:0008270">
    <property type="term" value="F:zinc ion binding"/>
    <property type="evidence" value="ECO:0007669"/>
    <property type="project" value="UniProtKB-KW"/>
</dbReference>
<evidence type="ECO:0000313" key="11">
    <source>
        <dbReference type="Proteomes" id="UP000481861"/>
    </source>
</evidence>
<evidence type="ECO:0000256" key="7">
    <source>
        <dbReference type="ARBA" id="ARBA00022786"/>
    </source>
</evidence>
<organism evidence="10 11">
    <name type="scientific">Massariosphaeria phaeospora</name>
    <dbReference type="NCBI Taxonomy" id="100035"/>
    <lineage>
        <taxon>Eukaryota</taxon>
        <taxon>Fungi</taxon>
        <taxon>Dikarya</taxon>
        <taxon>Ascomycota</taxon>
        <taxon>Pezizomycotina</taxon>
        <taxon>Dothideomycetes</taxon>
        <taxon>Pleosporomycetidae</taxon>
        <taxon>Pleosporales</taxon>
        <taxon>Pleosporales incertae sedis</taxon>
        <taxon>Massariosphaeria</taxon>
    </lineage>
</organism>
<dbReference type="SUPFAM" id="SSF57850">
    <property type="entry name" value="RING/U-box"/>
    <property type="match status" value="2"/>
</dbReference>
<keyword evidence="6" id="KW-0863">Zinc-finger</keyword>
<dbReference type="InterPro" id="IPR031127">
    <property type="entry name" value="E3_UB_ligase_RBR"/>
</dbReference>
<dbReference type="GO" id="GO:0061630">
    <property type="term" value="F:ubiquitin protein ligase activity"/>
    <property type="evidence" value="ECO:0007669"/>
    <property type="project" value="UniProtKB-EC"/>
</dbReference>
<evidence type="ECO:0000256" key="6">
    <source>
        <dbReference type="ARBA" id="ARBA00022771"/>
    </source>
</evidence>
<accession>A0A7C8MLI2</accession>
<keyword evidence="7" id="KW-0833">Ubl conjugation pathway</keyword>
<dbReference type="PANTHER" id="PTHR11685">
    <property type="entry name" value="RBR FAMILY RING FINGER AND IBR DOMAIN-CONTAINING"/>
    <property type="match status" value="1"/>
</dbReference>
<dbReference type="OrthoDB" id="3798970at2759"/>
<comment type="catalytic activity">
    <reaction evidence="1">
        <text>[E2 ubiquitin-conjugating enzyme]-S-ubiquitinyl-L-cysteine + [acceptor protein]-L-lysine = [E2 ubiquitin-conjugating enzyme]-L-cysteine + [acceptor protein]-N(6)-ubiquitinyl-L-lysine.</text>
        <dbReference type="EC" id="2.3.2.31"/>
    </reaction>
</comment>
<dbReference type="Proteomes" id="UP000481861">
    <property type="component" value="Unassembled WGS sequence"/>
</dbReference>
<dbReference type="AlphaFoldDB" id="A0A7C8MLI2"/>
<dbReference type="EMBL" id="JAADJZ010000003">
    <property type="protein sequence ID" value="KAF2876262.1"/>
    <property type="molecule type" value="Genomic_DNA"/>
</dbReference>
<comment type="caution">
    <text evidence="10">The sequence shown here is derived from an EMBL/GenBank/DDBJ whole genome shotgun (WGS) entry which is preliminary data.</text>
</comment>
<evidence type="ECO:0000259" key="9">
    <source>
        <dbReference type="PROSITE" id="PS51873"/>
    </source>
</evidence>
<feature type="domain" description="RING-type" evidence="9">
    <location>
        <begin position="6"/>
        <end position="237"/>
    </location>
</feature>
<evidence type="ECO:0000256" key="4">
    <source>
        <dbReference type="ARBA" id="ARBA00022723"/>
    </source>
</evidence>
<dbReference type="Pfam" id="PF01485">
    <property type="entry name" value="IBR"/>
    <property type="match status" value="1"/>
</dbReference>
<evidence type="ECO:0000313" key="10">
    <source>
        <dbReference type="EMBL" id="KAF2876262.1"/>
    </source>
</evidence>
<gene>
    <name evidence="10" type="ORF">BDV95DRAFT_602266</name>
</gene>
<keyword evidence="5" id="KW-0677">Repeat</keyword>
<keyword evidence="3" id="KW-0808">Transferase</keyword>
<proteinExistence type="predicted"/>
<reference evidence="10 11" key="1">
    <citation type="submission" date="2020-01" db="EMBL/GenBank/DDBJ databases">
        <authorList>
            <consortium name="DOE Joint Genome Institute"/>
            <person name="Haridas S."/>
            <person name="Albert R."/>
            <person name="Binder M."/>
            <person name="Bloem J."/>
            <person name="Labutti K."/>
            <person name="Salamov A."/>
            <person name="Andreopoulos B."/>
            <person name="Baker S.E."/>
            <person name="Barry K."/>
            <person name="Bills G."/>
            <person name="Bluhm B.H."/>
            <person name="Cannon C."/>
            <person name="Castanera R."/>
            <person name="Culley D.E."/>
            <person name="Daum C."/>
            <person name="Ezra D."/>
            <person name="Gonzalez J.B."/>
            <person name="Henrissat B."/>
            <person name="Kuo A."/>
            <person name="Liang C."/>
            <person name="Lipzen A."/>
            <person name="Lutzoni F."/>
            <person name="Magnuson J."/>
            <person name="Mondo S."/>
            <person name="Nolan M."/>
            <person name="Ohm R."/>
            <person name="Pangilinan J."/>
            <person name="Park H.-J.H."/>
            <person name="Ramirez L."/>
            <person name="Alfaro M."/>
            <person name="Sun H."/>
            <person name="Tritt A."/>
            <person name="Yoshinaga Y."/>
            <person name="Zwiers L.-H.L."/>
            <person name="Turgeon B.G."/>
            <person name="Goodwin S.B."/>
            <person name="Spatafora J.W."/>
            <person name="Crous P.W."/>
            <person name="Grigoriev I.V."/>
        </authorList>
    </citation>
    <scope>NUCLEOTIDE SEQUENCE [LARGE SCALE GENOMIC DNA]</scope>
    <source>
        <strain evidence="10 11">CBS 611.86</strain>
    </source>
</reference>
<evidence type="ECO:0000256" key="5">
    <source>
        <dbReference type="ARBA" id="ARBA00022737"/>
    </source>
</evidence>
<dbReference type="Gene3D" id="1.20.120.1750">
    <property type="match status" value="1"/>
</dbReference>
<evidence type="ECO:0000256" key="2">
    <source>
        <dbReference type="ARBA" id="ARBA00012251"/>
    </source>
</evidence>
<dbReference type="GO" id="GO:0016567">
    <property type="term" value="P:protein ubiquitination"/>
    <property type="evidence" value="ECO:0007669"/>
    <property type="project" value="InterPro"/>
</dbReference>
<name>A0A7C8MLI2_9PLEO</name>
<dbReference type="InterPro" id="IPR002867">
    <property type="entry name" value="IBR_dom"/>
</dbReference>
<keyword evidence="8" id="KW-0862">Zinc</keyword>
<keyword evidence="4" id="KW-0479">Metal-binding</keyword>
<dbReference type="EC" id="2.3.2.31" evidence="2"/>
<evidence type="ECO:0000256" key="8">
    <source>
        <dbReference type="ARBA" id="ARBA00022833"/>
    </source>
</evidence>
<sequence>MASLLESYECRICAEERPSQEFYHHHMKTYVEERCFKHILCFDSNDDMTAVCRPCIQRHILSEIDTFGPEAIFCIESGCNANWAEWVPGLLEDADADFKELYSQKTFHLYWNKASKWLCPKGCDCTGYVVEPAATPGFPQVYCTACEERYCALCKVAWHKDASCKRFREENPETMREFEEEQRTLEEMASAGAKRCPRCMLILVKQGGCDSMDCGGCGLQFFWPEAEAVVQNEEVEQ</sequence>
<keyword evidence="11" id="KW-1185">Reference proteome</keyword>